<name>A0A250XT80_9CHLO</name>
<reference evidence="7 8" key="1">
    <citation type="submission" date="2017-08" db="EMBL/GenBank/DDBJ databases">
        <title>Acidophilic green algal genome provides insights into adaptation to an acidic environment.</title>
        <authorList>
            <person name="Hirooka S."/>
            <person name="Hirose Y."/>
            <person name="Kanesaki Y."/>
            <person name="Higuchi S."/>
            <person name="Fujiwara T."/>
            <person name="Onuma R."/>
            <person name="Era A."/>
            <person name="Ohbayashi R."/>
            <person name="Uzuka A."/>
            <person name="Nozaki H."/>
            <person name="Yoshikawa H."/>
            <person name="Miyagishima S.Y."/>
        </authorList>
    </citation>
    <scope>NUCLEOTIDE SEQUENCE [LARGE SCALE GENOMIC DNA]</scope>
    <source>
        <strain evidence="7 8">NIES-2499</strain>
    </source>
</reference>
<dbReference type="GO" id="GO:0060271">
    <property type="term" value="P:cilium assembly"/>
    <property type="evidence" value="ECO:0007669"/>
    <property type="project" value="TreeGrafter"/>
</dbReference>
<proteinExistence type="inferred from homology"/>
<evidence type="ECO:0000256" key="5">
    <source>
        <dbReference type="ARBA" id="ARBA00023069"/>
    </source>
</evidence>
<comment type="subcellular location">
    <subcellularLocation>
        <location evidence="1">Cell projection</location>
        <location evidence="1">Cilium</location>
    </subcellularLocation>
</comment>
<comment type="similarity">
    <text evidence="2">Belongs to the CLUAP1 family.</text>
</comment>
<dbReference type="EMBL" id="BEGY01000254">
    <property type="protein sequence ID" value="GAX86265.1"/>
    <property type="molecule type" value="Genomic_DNA"/>
</dbReference>
<dbReference type="GO" id="GO:0005929">
    <property type="term" value="C:cilium"/>
    <property type="evidence" value="ECO:0007669"/>
    <property type="project" value="UniProtKB-SubCell"/>
</dbReference>
<evidence type="ECO:0000256" key="6">
    <source>
        <dbReference type="ARBA" id="ARBA00023273"/>
    </source>
</evidence>
<dbReference type="Pfam" id="PF10234">
    <property type="entry name" value="Cluap1"/>
    <property type="match status" value="1"/>
</dbReference>
<evidence type="ECO:0000256" key="3">
    <source>
        <dbReference type="ARBA" id="ARBA00022794"/>
    </source>
</evidence>
<evidence type="ECO:0000313" key="7">
    <source>
        <dbReference type="EMBL" id="GAX86265.1"/>
    </source>
</evidence>
<accession>A0A250XT80</accession>
<comment type="caution">
    <text evidence="7">The sequence shown here is derived from an EMBL/GenBank/DDBJ whole genome shotgun (WGS) entry which is preliminary data.</text>
</comment>
<keyword evidence="4" id="KW-0175">Coiled coil</keyword>
<evidence type="ECO:0000256" key="4">
    <source>
        <dbReference type="ARBA" id="ARBA00023054"/>
    </source>
</evidence>
<dbReference type="OrthoDB" id="438545at2759"/>
<sequence length="124" mass="14394">MSFRDLRSFTEVMRSLGFPRLISMENFRTPNFELVAECLYWLVQRSGYVSHFTCSPLRMVMKMPTEAHRLHFQQSVESYCLTLEVAQVITLVWTAHCTSHHLGVDSTLHRSSPWCGQHTAQLSM</sequence>
<dbReference type="GO" id="GO:0030992">
    <property type="term" value="C:intraciliary transport particle B"/>
    <property type="evidence" value="ECO:0007669"/>
    <property type="project" value="TreeGrafter"/>
</dbReference>
<evidence type="ECO:0000256" key="2">
    <source>
        <dbReference type="ARBA" id="ARBA00008340"/>
    </source>
</evidence>
<keyword evidence="3" id="KW-0970">Cilium biogenesis/degradation</keyword>
<keyword evidence="5" id="KW-0969">Cilium</keyword>
<evidence type="ECO:0000256" key="1">
    <source>
        <dbReference type="ARBA" id="ARBA00004138"/>
    </source>
</evidence>
<evidence type="ECO:0000313" key="8">
    <source>
        <dbReference type="Proteomes" id="UP000232323"/>
    </source>
</evidence>
<keyword evidence="8" id="KW-1185">Reference proteome</keyword>
<gene>
    <name evidence="7" type="ORF">CEUSTIGMA_g13677.t1</name>
</gene>
<dbReference type="InterPro" id="IPR019366">
    <property type="entry name" value="Clusterin-associated_protein-1"/>
</dbReference>
<organism evidence="7 8">
    <name type="scientific">Chlamydomonas eustigma</name>
    <dbReference type="NCBI Taxonomy" id="1157962"/>
    <lineage>
        <taxon>Eukaryota</taxon>
        <taxon>Viridiplantae</taxon>
        <taxon>Chlorophyta</taxon>
        <taxon>core chlorophytes</taxon>
        <taxon>Chlorophyceae</taxon>
        <taxon>CS clade</taxon>
        <taxon>Chlamydomonadales</taxon>
        <taxon>Chlamydomonadaceae</taxon>
        <taxon>Chlamydomonas</taxon>
    </lineage>
</organism>
<dbReference type="STRING" id="1157962.A0A250XT80"/>
<dbReference type="PANTHER" id="PTHR21547">
    <property type="entry name" value="CLUSTERIN ASSOCIATED PROTEIN 1"/>
    <property type="match status" value="1"/>
</dbReference>
<keyword evidence="6" id="KW-0966">Cell projection</keyword>
<dbReference type="Proteomes" id="UP000232323">
    <property type="component" value="Unassembled WGS sequence"/>
</dbReference>
<evidence type="ECO:0008006" key="9">
    <source>
        <dbReference type="Google" id="ProtNLM"/>
    </source>
</evidence>
<dbReference type="GO" id="GO:0005815">
    <property type="term" value="C:microtubule organizing center"/>
    <property type="evidence" value="ECO:0007669"/>
    <property type="project" value="TreeGrafter"/>
</dbReference>
<dbReference type="AlphaFoldDB" id="A0A250XT80"/>
<dbReference type="PANTHER" id="PTHR21547:SF0">
    <property type="entry name" value="CLUSTERIN-ASSOCIATED PROTEIN 1"/>
    <property type="match status" value="1"/>
</dbReference>
<protein>
    <recommendedName>
        <fullName evidence="9">Clusterin-associated protein 1</fullName>
    </recommendedName>
</protein>